<evidence type="ECO:0000313" key="2">
    <source>
        <dbReference type="EMBL" id="KZT65218.1"/>
    </source>
</evidence>
<feature type="region of interest" description="Disordered" evidence="1">
    <location>
        <begin position="1"/>
        <end position="27"/>
    </location>
</feature>
<dbReference type="AlphaFoldDB" id="A0A165M4D6"/>
<dbReference type="Proteomes" id="UP000076727">
    <property type="component" value="Unassembled WGS sequence"/>
</dbReference>
<feature type="compositionally biased region" description="Polar residues" evidence="1">
    <location>
        <begin position="7"/>
        <end position="24"/>
    </location>
</feature>
<accession>A0A165M4D6</accession>
<sequence length="192" mass="21198">MAHLSVLPSSAMTSTWSGKSPKSWRTSRDLLSSHPLSARRMDPTLGFHASGYAEERWKNIRLSLIIACTRRCRLRVWLLSFAEASPGLHERESDFAITFDFPFVPIGYGMSKVSCCFASMGDRGGHAPSQSLTSLLARLKLNASWLTGTRQSSVDVDWNGVTVLLLQHAPPGLTELSHHKTSSARRDALSPF</sequence>
<name>A0A165M4D6_9APHY</name>
<organism evidence="2 3">
    <name type="scientific">Daedalea quercina L-15889</name>
    <dbReference type="NCBI Taxonomy" id="1314783"/>
    <lineage>
        <taxon>Eukaryota</taxon>
        <taxon>Fungi</taxon>
        <taxon>Dikarya</taxon>
        <taxon>Basidiomycota</taxon>
        <taxon>Agaricomycotina</taxon>
        <taxon>Agaricomycetes</taxon>
        <taxon>Polyporales</taxon>
        <taxon>Fomitopsis</taxon>
    </lineage>
</organism>
<protein>
    <submittedName>
        <fullName evidence="2">Uncharacterized protein</fullName>
    </submittedName>
</protein>
<evidence type="ECO:0000313" key="3">
    <source>
        <dbReference type="Proteomes" id="UP000076727"/>
    </source>
</evidence>
<gene>
    <name evidence="2" type="ORF">DAEQUDRAFT_542811</name>
</gene>
<reference evidence="2 3" key="1">
    <citation type="journal article" date="2016" name="Mol. Biol. Evol.">
        <title>Comparative Genomics of Early-Diverging Mushroom-Forming Fungi Provides Insights into the Origins of Lignocellulose Decay Capabilities.</title>
        <authorList>
            <person name="Nagy L.G."/>
            <person name="Riley R."/>
            <person name="Tritt A."/>
            <person name="Adam C."/>
            <person name="Daum C."/>
            <person name="Floudas D."/>
            <person name="Sun H."/>
            <person name="Yadav J.S."/>
            <person name="Pangilinan J."/>
            <person name="Larsson K.H."/>
            <person name="Matsuura K."/>
            <person name="Barry K."/>
            <person name="Labutti K."/>
            <person name="Kuo R."/>
            <person name="Ohm R.A."/>
            <person name="Bhattacharya S.S."/>
            <person name="Shirouzu T."/>
            <person name="Yoshinaga Y."/>
            <person name="Martin F.M."/>
            <person name="Grigoriev I.V."/>
            <person name="Hibbett D.S."/>
        </authorList>
    </citation>
    <scope>NUCLEOTIDE SEQUENCE [LARGE SCALE GENOMIC DNA]</scope>
    <source>
        <strain evidence="2 3">L-15889</strain>
    </source>
</reference>
<dbReference type="EMBL" id="KV429110">
    <property type="protein sequence ID" value="KZT65218.1"/>
    <property type="molecule type" value="Genomic_DNA"/>
</dbReference>
<keyword evidence="3" id="KW-1185">Reference proteome</keyword>
<evidence type="ECO:0000256" key="1">
    <source>
        <dbReference type="SAM" id="MobiDB-lite"/>
    </source>
</evidence>
<proteinExistence type="predicted"/>